<accession>A0A0A2C8P2</accession>
<dbReference type="PANTHER" id="PTHR13693:SF100">
    <property type="entry name" value="8-AMINO-7-OXONONANOATE SYNTHASE"/>
    <property type="match status" value="1"/>
</dbReference>
<gene>
    <name evidence="14" type="ORF">EV03_0922</name>
</gene>
<comment type="subunit">
    <text evidence="4">Homodimer.</text>
</comment>
<keyword evidence="6 14" id="KW-0808">Transferase</keyword>
<proteinExistence type="inferred from homology"/>
<dbReference type="Gene3D" id="3.40.640.10">
    <property type="entry name" value="Type I PLP-dependent aspartate aminotransferase-like (Major domain)"/>
    <property type="match status" value="1"/>
</dbReference>
<comment type="caution">
    <text evidence="14">The sequence shown here is derived from an EMBL/GenBank/DDBJ whole genome shotgun (WGS) entry which is preliminary data.</text>
</comment>
<sequence>MFNPRGQNKNMPEIPISRIRKLRTWAPGKRSSELIGEDENKNQITLIDLASNDYLDLARHPLLIEAARHTLETDGVGSGGSRFITGSRNIHQKLETKLAEWLDREIVLIYPSGFQANLAAVLALSDRHTPVICDRLIHHSLLVGVKASGAKLFRFKHNNLSELEKLLKKSRQNNPRKQPLVITESLFSMEGTTAPIKEISKLCIEYDSKLLIDEAHAFGVMGSAGRGESFELKEPISIISGTFGKAFGSGGAFLATDKITGKNLIQNCGAFRYTTALAPPLCASALAALNLIESNPNWGSELKEKSKDLRDRLSQVGWQRPAGEGPIISIILGSDKLAMDYQERLEAQGLLTVAIRPPTVPEGKSRLRLVLRRNTPDQALERLIEILKNK</sequence>
<name>A0A0A2C8P2_PROMR</name>
<evidence type="ECO:0000256" key="4">
    <source>
        <dbReference type="ARBA" id="ARBA00011738"/>
    </source>
</evidence>
<keyword evidence="8 12" id="KW-0663">Pyridoxal phosphate</keyword>
<evidence type="ECO:0000256" key="7">
    <source>
        <dbReference type="ARBA" id="ARBA00022756"/>
    </source>
</evidence>
<dbReference type="PROSITE" id="PS00599">
    <property type="entry name" value="AA_TRANSFER_CLASS_2"/>
    <property type="match status" value="1"/>
</dbReference>
<evidence type="ECO:0000313" key="14">
    <source>
        <dbReference type="EMBL" id="KGG20984.1"/>
    </source>
</evidence>
<dbReference type="EC" id="2.3.1.47" evidence="5"/>
<evidence type="ECO:0000256" key="1">
    <source>
        <dbReference type="ARBA" id="ARBA00001933"/>
    </source>
</evidence>
<evidence type="ECO:0000256" key="10">
    <source>
        <dbReference type="ARBA" id="ARBA00033381"/>
    </source>
</evidence>
<evidence type="ECO:0000313" key="15">
    <source>
        <dbReference type="Proteomes" id="UP000030392"/>
    </source>
</evidence>
<dbReference type="Proteomes" id="UP000030392">
    <property type="component" value="Unassembled WGS sequence"/>
</dbReference>
<evidence type="ECO:0000256" key="8">
    <source>
        <dbReference type="ARBA" id="ARBA00022898"/>
    </source>
</evidence>
<organism evidence="14 15">
    <name type="scientific">Prochlorococcus marinus str. PAC1</name>
    <dbReference type="NCBI Taxonomy" id="59924"/>
    <lineage>
        <taxon>Bacteria</taxon>
        <taxon>Bacillati</taxon>
        <taxon>Cyanobacteriota</taxon>
        <taxon>Cyanophyceae</taxon>
        <taxon>Synechococcales</taxon>
        <taxon>Prochlorococcaceae</taxon>
        <taxon>Prochlorococcus</taxon>
    </lineage>
</organism>
<dbReference type="InterPro" id="IPR001917">
    <property type="entry name" value="Aminotrans_II_pyridoxalP_BS"/>
</dbReference>
<comment type="catalytic activity">
    <reaction evidence="11">
        <text>6-carboxyhexanoyl-[ACP] + L-alanine + H(+) = (8S)-8-amino-7-oxononanoate + holo-[ACP] + CO2</text>
        <dbReference type="Rhea" id="RHEA:42288"/>
        <dbReference type="Rhea" id="RHEA-COMP:9685"/>
        <dbReference type="Rhea" id="RHEA-COMP:9955"/>
        <dbReference type="ChEBI" id="CHEBI:15378"/>
        <dbReference type="ChEBI" id="CHEBI:16526"/>
        <dbReference type="ChEBI" id="CHEBI:57972"/>
        <dbReference type="ChEBI" id="CHEBI:64479"/>
        <dbReference type="ChEBI" id="CHEBI:78846"/>
        <dbReference type="ChEBI" id="CHEBI:149468"/>
        <dbReference type="EC" id="2.3.1.47"/>
    </reaction>
</comment>
<dbReference type="InterPro" id="IPR015421">
    <property type="entry name" value="PyrdxlP-dep_Trfase_major"/>
</dbReference>
<dbReference type="SUPFAM" id="SSF53383">
    <property type="entry name" value="PLP-dependent transferases"/>
    <property type="match status" value="1"/>
</dbReference>
<dbReference type="InterPro" id="IPR015422">
    <property type="entry name" value="PyrdxlP-dep_Trfase_small"/>
</dbReference>
<dbReference type="InterPro" id="IPR050087">
    <property type="entry name" value="AON_synthase_class-II"/>
</dbReference>
<comment type="cofactor">
    <cofactor evidence="1 12">
        <name>pyridoxal 5'-phosphate</name>
        <dbReference type="ChEBI" id="CHEBI:597326"/>
    </cofactor>
</comment>
<dbReference type="GO" id="GO:0008710">
    <property type="term" value="F:8-amino-7-oxononanoate synthase activity"/>
    <property type="evidence" value="ECO:0007669"/>
    <property type="project" value="UniProtKB-EC"/>
</dbReference>
<keyword evidence="14" id="KW-0012">Acyltransferase</keyword>
<comment type="similarity">
    <text evidence="3">Belongs to the class-II pyridoxal-phosphate-dependent aminotransferase family. BioF subfamily.</text>
</comment>
<reference evidence="15" key="1">
    <citation type="journal article" date="2014" name="Sci. Data">
        <title>Genomes of diverse isolates of the marine cyanobacterium Prochlorococcus.</title>
        <authorList>
            <person name="Biller S."/>
            <person name="Berube P."/>
            <person name="Thompson J."/>
            <person name="Kelly L."/>
            <person name="Roggensack S."/>
            <person name="Awad L."/>
            <person name="Roache-Johnson K."/>
            <person name="Ding H."/>
            <person name="Giovannoni S.J."/>
            <person name="Moore L.R."/>
            <person name="Chisholm S.W."/>
        </authorList>
    </citation>
    <scope>NUCLEOTIDE SEQUENCE [LARGE SCALE GENOMIC DNA]</scope>
    <source>
        <strain evidence="15">PAC1</strain>
    </source>
</reference>
<dbReference type="InterPro" id="IPR004839">
    <property type="entry name" value="Aminotransferase_I/II_large"/>
</dbReference>
<evidence type="ECO:0000256" key="6">
    <source>
        <dbReference type="ARBA" id="ARBA00022679"/>
    </source>
</evidence>
<dbReference type="EMBL" id="JNAX01000010">
    <property type="protein sequence ID" value="KGG20984.1"/>
    <property type="molecule type" value="Genomic_DNA"/>
</dbReference>
<dbReference type="AlphaFoldDB" id="A0A0A2C8P2"/>
<comment type="pathway">
    <text evidence="2">Cofactor biosynthesis; biotin biosynthesis.</text>
</comment>
<evidence type="ECO:0000256" key="11">
    <source>
        <dbReference type="ARBA" id="ARBA00047715"/>
    </source>
</evidence>
<evidence type="ECO:0000256" key="2">
    <source>
        <dbReference type="ARBA" id="ARBA00004746"/>
    </source>
</evidence>
<protein>
    <recommendedName>
        <fullName evidence="5">8-amino-7-oxononanoate synthase</fullName>
        <ecNumber evidence="5">2.3.1.47</ecNumber>
    </recommendedName>
    <alternativeName>
        <fullName evidence="9">7-keto-8-amino-pelargonic acid synthase</fullName>
    </alternativeName>
    <alternativeName>
        <fullName evidence="10">8-amino-7-ketopelargonate synthase</fullName>
    </alternativeName>
</protein>
<keyword evidence="7" id="KW-0093">Biotin biosynthesis</keyword>
<dbReference type="PANTHER" id="PTHR13693">
    <property type="entry name" value="CLASS II AMINOTRANSFERASE/8-AMINO-7-OXONONANOATE SYNTHASE"/>
    <property type="match status" value="1"/>
</dbReference>
<dbReference type="Gene3D" id="3.90.1150.10">
    <property type="entry name" value="Aspartate Aminotransferase, domain 1"/>
    <property type="match status" value="1"/>
</dbReference>
<dbReference type="GO" id="GO:0030170">
    <property type="term" value="F:pyridoxal phosphate binding"/>
    <property type="evidence" value="ECO:0007669"/>
    <property type="project" value="InterPro"/>
</dbReference>
<feature type="domain" description="Aminotransferase class I/classII large" evidence="13">
    <location>
        <begin position="46"/>
        <end position="386"/>
    </location>
</feature>
<dbReference type="Pfam" id="PF00155">
    <property type="entry name" value="Aminotran_1_2"/>
    <property type="match status" value="1"/>
</dbReference>
<evidence type="ECO:0000256" key="3">
    <source>
        <dbReference type="ARBA" id="ARBA00010008"/>
    </source>
</evidence>
<evidence type="ECO:0000256" key="12">
    <source>
        <dbReference type="RuleBase" id="RU003693"/>
    </source>
</evidence>
<evidence type="ECO:0000259" key="13">
    <source>
        <dbReference type="Pfam" id="PF00155"/>
    </source>
</evidence>
<evidence type="ECO:0000256" key="9">
    <source>
        <dbReference type="ARBA" id="ARBA00032610"/>
    </source>
</evidence>
<dbReference type="InterPro" id="IPR015424">
    <property type="entry name" value="PyrdxlP-dep_Trfase"/>
</dbReference>
<evidence type="ECO:0000256" key="5">
    <source>
        <dbReference type="ARBA" id="ARBA00013187"/>
    </source>
</evidence>
<dbReference type="GO" id="GO:0009102">
    <property type="term" value="P:biotin biosynthetic process"/>
    <property type="evidence" value="ECO:0007669"/>
    <property type="project" value="UniProtKB-KW"/>
</dbReference>